<gene>
    <name evidence="1" type="ORF">LY79DRAFT_306103</name>
</gene>
<name>A0AAD8PTH4_9PEZI</name>
<reference evidence="1" key="1">
    <citation type="submission" date="2021-06" db="EMBL/GenBank/DDBJ databases">
        <title>Comparative genomics, transcriptomics and evolutionary studies reveal genomic signatures of adaptation to plant cell wall in hemibiotrophic fungi.</title>
        <authorList>
            <consortium name="DOE Joint Genome Institute"/>
            <person name="Baroncelli R."/>
            <person name="Diaz J.F."/>
            <person name="Benocci T."/>
            <person name="Peng M."/>
            <person name="Battaglia E."/>
            <person name="Haridas S."/>
            <person name="Andreopoulos W."/>
            <person name="Labutti K."/>
            <person name="Pangilinan J."/>
            <person name="Floch G.L."/>
            <person name="Makela M.R."/>
            <person name="Henrissat B."/>
            <person name="Grigoriev I.V."/>
            <person name="Crouch J.A."/>
            <person name="De Vries R.P."/>
            <person name="Sukno S.A."/>
            <person name="Thon M.R."/>
        </authorList>
    </citation>
    <scope>NUCLEOTIDE SEQUENCE</scope>
    <source>
        <strain evidence="1">CBS 125086</strain>
    </source>
</reference>
<organism evidence="1 2">
    <name type="scientific">Colletotrichum navitas</name>
    <dbReference type="NCBI Taxonomy" id="681940"/>
    <lineage>
        <taxon>Eukaryota</taxon>
        <taxon>Fungi</taxon>
        <taxon>Dikarya</taxon>
        <taxon>Ascomycota</taxon>
        <taxon>Pezizomycotina</taxon>
        <taxon>Sordariomycetes</taxon>
        <taxon>Hypocreomycetidae</taxon>
        <taxon>Glomerellales</taxon>
        <taxon>Glomerellaceae</taxon>
        <taxon>Colletotrichum</taxon>
        <taxon>Colletotrichum graminicola species complex</taxon>
    </lineage>
</organism>
<dbReference type="RefSeq" id="XP_060411452.1">
    <property type="nucleotide sequence ID" value="XM_060552310.1"/>
</dbReference>
<dbReference type="EMBL" id="JAHLJV010000055">
    <property type="protein sequence ID" value="KAK1580405.1"/>
    <property type="molecule type" value="Genomic_DNA"/>
</dbReference>
<evidence type="ECO:0000313" key="1">
    <source>
        <dbReference type="EMBL" id="KAK1580405.1"/>
    </source>
</evidence>
<accession>A0AAD8PTH4</accession>
<keyword evidence="2" id="KW-1185">Reference proteome</keyword>
<comment type="caution">
    <text evidence="1">The sequence shown here is derived from an EMBL/GenBank/DDBJ whole genome shotgun (WGS) entry which is preliminary data.</text>
</comment>
<dbReference type="GeneID" id="85436550"/>
<protein>
    <submittedName>
        <fullName evidence="1">Uncharacterized protein</fullName>
    </submittedName>
</protein>
<evidence type="ECO:0000313" key="2">
    <source>
        <dbReference type="Proteomes" id="UP001230504"/>
    </source>
</evidence>
<proteinExistence type="predicted"/>
<dbReference type="Proteomes" id="UP001230504">
    <property type="component" value="Unassembled WGS sequence"/>
</dbReference>
<dbReference type="AlphaFoldDB" id="A0AAD8PTH4"/>
<sequence length="129" mass="14458">MASLTGFRAITLPVEMLRVGLTPTRPDAAWTSSMAVKQSGARGGHDTHCTSSYSGTSARHDGPFLFPTQFLRGLDEVRAKCRSTGGDELRWRRQRCHVFRLVLIVFCLHTTRSGVSRFPYGNVYNIFHL</sequence>